<gene>
    <name evidence="1" type="ORF">FQV37_2726</name>
</gene>
<dbReference type="EMBL" id="VZIZ01000007">
    <property type="protein sequence ID" value="KAF0569699.1"/>
    <property type="molecule type" value="Genomic_DNA"/>
</dbReference>
<dbReference type="Proteomes" id="UP000471465">
    <property type="component" value="Unassembled WGS sequence"/>
</dbReference>
<name>A0A6N7C0P7_9GAMM</name>
<sequence>MFDKKVVRYERHTTKHYQTTVTCVFQSFYLSDWQGGCAFGGYLAIAIVV</sequence>
<protein>
    <submittedName>
        <fullName evidence="1">Uncharacterized protein</fullName>
    </submittedName>
</protein>
<evidence type="ECO:0000313" key="1">
    <source>
        <dbReference type="EMBL" id="KAF0569699.1"/>
    </source>
</evidence>
<dbReference type="AlphaFoldDB" id="A0A6N7C0P7"/>
<proteinExistence type="predicted"/>
<organism evidence="1 2">
    <name type="scientific">Psychrobacter nivimaris</name>
    <dbReference type="NCBI Taxonomy" id="281738"/>
    <lineage>
        <taxon>Bacteria</taxon>
        <taxon>Pseudomonadati</taxon>
        <taxon>Pseudomonadota</taxon>
        <taxon>Gammaproteobacteria</taxon>
        <taxon>Moraxellales</taxon>
        <taxon>Moraxellaceae</taxon>
        <taxon>Psychrobacter</taxon>
    </lineage>
</organism>
<evidence type="ECO:0000313" key="2">
    <source>
        <dbReference type="Proteomes" id="UP000471465"/>
    </source>
</evidence>
<comment type="caution">
    <text evidence="1">The sequence shown here is derived from an EMBL/GenBank/DDBJ whole genome shotgun (WGS) entry which is preliminary data.</text>
</comment>
<accession>A0A6N7C0P7</accession>
<reference evidence="1 2" key="1">
    <citation type="submission" date="2019-09" db="EMBL/GenBank/DDBJ databases">
        <title>Draft genome sequence of Psychrobacter nivimaris LAMA 639, in search for biotechnological relevant genes.</title>
        <authorList>
            <person name="Lima A.O.S."/>
            <person name="Staloch B.E.K."/>
            <person name="Freitas R.C."/>
            <person name="Niero H."/>
            <person name="Silva M.A.C."/>
        </authorList>
    </citation>
    <scope>NUCLEOTIDE SEQUENCE [LARGE SCALE GENOMIC DNA]</scope>
    <source>
        <strain evidence="1 2">LAMA 639</strain>
    </source>
</reference>
<keyword evidence="2" id="KW-1185">Reference proteome</keyword>